<dbReference type="Proteomes" id="UP000036513">
    <property type="component" value="Unassembled WGS sequence"/>
</dbReference>
<gene>
    <name evidence="1" type="ORF">MCHLDSM_00537</name>
</gene>
<sequence length="47" mass="5387">MQCHGGQPGLLFDADKDDPEFGYRSPFIRESMLYLTILLENTRALAR</sequence>
<dbReference type="EMBL" id="JYNL01000005">
    <property type="protein sequence ID" value="KMO83341.1"/>
    <property type="molecule type" value="Genomic_DNA"/>
</dbReference>
<dbReference type="AlphaFoldDB" id="A0A0J6ZEW7"/>
<dbReference type="PATRIC" id="fig|37916.4.peg.586"/>
<protein>
    <submittedName>
        <fullName evidence="1">Uncharacterized protein</fullName>
    </submittedName>
</protein>
<accession>A0A0J6ZEW7</accession>
<name>A0A0J6ZEW7_9MYCO</name>
<organism evidence="1 2">
    <name type="scientific">Mycolicibacterium chlorophenolicum</name>
    <dbReference type="NCBI Taxonomy" id="37916"/>
    <lineage>
        <taxon>Bacteria</taxon>
        <taxon>Bacillati</taxon>
        <taxon>Actinomycetota</taxon>
        <taxon>Actinomycetes</taxon>
        <taxon>Mycobacteriales</taxon>
        <taxon>Mycobacteriaceae</taxon>
        <taxon>Mycolicibacterium</taxon>
    </lineage>
</organism>
<proteinExistence type="predicted"/>
<comment type="caution">
    <text evidence="1">The sequence shown here is derived from an EMBL/GenBank/DDBJ whole genome shotgun (WGS) entry which is preliminary data.</text>
</comment>
<keyword evidence="2" id="KW-1185">Reference proteome</keyword>
<reference evidence="1 2" key="1">
    <citation type="journal article" date="2015" name="Genome Biol. Evol.">
        <title>Characterization of Three Mycobacterium spp. with Potential Use in Bioremediation by Genome Sequencing and Comparative Genomics.</title>
        <authorList>
            <person name="Das S."/>
            <person name="Pettersson B.M."/>
            <person name="Behra P.R."/>
            <person name="Ramesh M."/>
            <person name="Dasgupta S."/>
            <person name="Bhattacharya A."/>
            <person name="Kirsebom L.A."/>
        </authorList>
    </citation>
    <scope>NUCLEOTIDE SEQUENCE [LARGE SCALE GENOMIC DNA]</scope>
    <source>
        <strain evidence="1 2">DSM 43826</strain>
    </source>
</reference>
<evidence type="ECO:0000313" key="2">
    <source>
        <dbReference type="Proteomes" id="UP000036513"/>
    </source>
</evidence>
<evidence type="ECO:0000313" key="1">
    <source>
        <dbReference type="EMBL" id="KMO83341.1"/>
    </source>
</evidence>